<comment type="function">
    <text evidence="2">Catalyzes the radical-mediated synthesis of 7,8-didemethyl-8-hydroxy-5-deazariboflavin (FO) from 5-amino-6-(D-ribitylamino)uracil and L-tyrosine.</text>
</comment>
<evidence type="ECO:0000256" key="8">
    <source>
        <dbReference type="ARBA" id="ARBA00022220"/>
    </source>
</evidence>
<dbReference type="InterPro" id="IPR058240">
    <property type="entry name" value="rSAM_sf"/>
</dbReference>
<evidence type="ECO:0000313" key="20">
    <source>
        <dbReference type="EMBL" id="ACG78945.1"/>
    </source>
</evidence>
<dbReference type="CDD" id="cd01335">
    <property type="entry name" value="Radical_SAM"/>
    <property type="match status" value="2"/>
</dbReference>
<dbReference type="eggNOG" id="COG1060">
    <property type="taxonomic scope" value="Bacteria"/>
</dbReference>
<feature type="region of interest" description="Disordered" evidence="18">
    <location>
        <begin position="372"/>
        <end position="394"/>
    </location>
</feature>
<evidence type="ECO:0000256" key="1">
    <source>
        <dbReference type="ARBA" id="ARBA00001966"/>
    </source>
</evidence>
<dbReference type="GO" id="GO:0044689">
    <property type="term" value="F:7,8-didemethyl-8-hydroxy-5-deazariboflavin synthase activity"/>
    <property type="evidence" value="ECO:0007669"/>
    <property type="project" value="UniProtKB-EC"/>
</dbReference>
<dbReference type="PANTHER" id="PTHR43076:SF1">
    <property type="entry name" value="LIPOYL SYNTHASE 2"/>
    <property type="match status" value="1"/>
</dbReference>
<comment type="catalytic activity">
    <reaction evidence="16">
        <text>5-amino-6-(D-ribitylamino)uracil + L-tyrosine + S-adenosyl-L-methionine = 5-amino-5-(4-hydroxybenzyl)-6-(D-ribitylimino)-5,6-dihydrouracil + 2-iminoacetate + 5'-deoxyadenosine + L-methionine + H(+)</text>
        <dbReference type="Rhea" id="RHEA:55200"/>
        <dbReference type="ChEBI" id="CHEBI:15378"/>
        <dbReference type="ChEBI" id="CHEBI:15934"/>
        <dbReference type="ChEBI" id="CHEBI:17319"/>
        <dbReference type="ChEBI" id="CHEBI:57844"/>
        <dbReference type="ChEBI" id="CHEBI:58315"/>
        <dbReference type="ChEBI" id="CHEBI:59789"/>
        <dbReference type="ChEBI" id="CHEBI:77846"/>
        <dbReference type="ChEBI" id="CHEBI:85936"/>
        <dbReference type="EC" id="2.5.1.147"/>
    </reaction>
</comment>
<evidence type="ECO:0000256" key="9">
    <source>
        <dbReference type="ARBA" id="ARBA00022485"/>
    </source>
</evidence>
<evidence type="ECO:0000256" key="2">
    <source>
        <dbReference type="ARBA" id="ARBA00003692"/>
    </source>
</evidence>
<evidence type="ECO:0000256" key="15">
    <source>
        <dbReference type="ARBA" id="ARBA00023239"/>
    </source>
</evidence>
<protein>
    <recommendedName>
        <fullName evidence="8">FO synthase</fullName>
        <ecNumber evidence="7">2.5.1.147</ecNumber>
        <ecNumber evidence="6">4.3.1.32</ecNumber>
    </recommendedName>
</protein>
<evidence type="ECO:0000256" key="13">
    <source>
        <dbReference type="ARBA" id="ARBA00023004"/>
    </source>
</evidence>
<dbReference type="Proteomes" id="UP000001868">
    <property type="component" value="Chromosome"/>
</dbReference>
<dbReference type="PROSITE" id="PS51918">
    <property type="entry name" value="RADICAL_SAM"/>
    <property type="match status" value="2"/>
</dbReference>
<dbReference type="NCBIfam" id="TIGR03551">
    <property type="entry name" value="F420_cofH"/>
    <property type="match status" value="1"/>
</dbReference>
<comment type="pathway">
    <text evidence="3">Cofactor biosynthesis; coenzyme F0 biosynthesis.</text>
</comment>
<dbReference type="UniPathway" id="UPA00072"/>
<organism evidence="20 21">
    <name type="scientific">Phenylobacterium zucineum (strain HLK1)</name>
    <dbReference type="NCBI Taxonomy" id="450851"/>
    <lineage>
        <taxon>Bacteria</taxon>
        <taxon>Pseudomonadati</taxon>
        <taxon>Pseudomonadota</taxon>
        <taxon>Alphaproteobacteria</taxon>
        <taxon>Caulobacterales</taxon>
        <taxon>Caulobacteraceae</taxon>
        <taxon>Phenylobacterium</taxon>
    </lineage>
</organism>
<dbReference type="EMBL" id="CP000747">
    <property type="protein sequence ID" value="ACG78945.1"/>
    <property type="molecule type" value="Genomic_DNA"/>
</dbReference>
<comment type="cofactor">
    <cofactor evidence="1">
        <name>[4Fe-4S] cluster</name>
        <dbReference type="ChEBI" id="CHEBI:49883"/>
    </cofactor>
</comment>
<evidence type="ECO:0000256" key="11">
    <source>
        <dbReference type="ARBA" id="ARBA00022691"/>
    </source>
</evidence>
<evidence type="ECO:0000256" key="7">
    <source>
        <dbReference type="ARBA" id="ARBA00012289"/>
    </source>
</evidence>
<dbReference type="InterPro" id="IPR034405">
    <property type="entry name" value="F420"/>
</dbReference>
<dbReference type="HAMAP" id="MF_01611">
    <property type="entry name" value="FO_synth_sub1"/>
    <property type="match status" value="1"/>
</dbReference>
<dbReference type="SFLD" id="SFLDG01064">
    <property type="entry name" value="F420__menaquinone_cofactor_bio"/>
    <property type="match status" value="2"/>
</dbReference>
<comment type="similarity">
    <text evidence="4">In the C-terminal section; belongs to the radical SAM superfamily. CofH family.</text>
</comment>
<dbReference type="NCBIfam" id="TIGR03550">
    <property type="entry name" value="F420_cofG"/>
    <property type="match status" value="1"/>
</dbReference>
<dbReference type="GO" id="GO:0051539">
    <property type="term" value="F:4 iron, 4 sulfur cluster binding"/>
    <property type="evidence" value="ECO:0007669"/>
    <property type="project" value="UniProtKB-KW"/>
</dbReference>
<evidence type="ECO:0000256" key="3">
    <source>
        <dbReference type="ARBA" id="ARBA00004712"/>
    </source>
</evidence>
<dbReference type="PANTHER" id="PTHR43076">
    <property type="entry name" value="FO SYNTHASE (COFH)"/>
    <property type="match status" value="1"/>
</dbReference>
<keyword evidence="11" id="KW-0949">S-adenosyl-L-methionine</keyword>
<dbReference type="Pfam" id="PF19288">
    <property type="entry name" value="CofH_C"/>
    <property type="match status" value="1"/>
</dbReference>
<keyword evidence="12" id="KW-0479">Metal-binding</keyword>
<dbReference type="RefSeq" id="WP_012523083.1">
    <property type="nucleotide sequence ID" value="NC_011144.1"/>
</dbReference>
<proteinExistence type="inferred from homology"/>
<dbReference type="InterPro" id="IPR019940">
    <property type="entry name" value="CofH_family"/>
</dbReference>
<comment type="similarity">
    <text evidence="5">In the N-terminal section; belongs to the radical SAM superfamily. CofG family.</text>
</comment>
<evidence type="ECO:0000256" key="6">
    <source>
        <dbReference type="ARBA" id="ARBA00012126"/>
    </source>
</evidence>
<dbReference type="InterPro" id="IPR019939">
    <property type="entry name" value="CofG_family"/>
</dbReference>
<dbReference type="KEGG" id="pzu:PHZ_c2536"/>
<dbReference type="SFLD" id="SFLDS00029">
    <property type="entry name" value="Radical_SAM"/>
    <property type="match status" value="2"/>
</dbReference>
<gene>
    <name evidence="20" type="ordered locus">PHZ_c2536</name>
</gene>
<dbReference type="EC" id="4.3.1.32" evidence="6"/>
<evidence type="ECO:0000256" key="14">
    <source>
        <dbReference type="ARBA" id="ARBA00023014"/>
    </source>
</evidence>
<dbReference type="SFLD" id="SFLDG01389">
    <property type="entry name" value="menaquinone_synthsis_involved"/>
    <property type="match status" value="1"/>
</dbReference>
<evidence type="ECO:0000256" key="17">
    <source>
        <dbReference type="ARBA" id="ARBA00048974"/>
    </source>
</evidence>
<dbReference type="OrthoDB" id="9802027at2"/>
<dbReference type="SMART" id="SM00729">
    <property type="entry name" value="Elp3"/>
    <property type="match status" value="2"/>
</dbReference>
<dbReference type="SFLD" id="SFLDG01388">
    <property type="entry name" value="7_8-didemethyl-8-hydroxy-5-dea"/>
    <property type="match status" value="2"/>
</dbReference>
<evidence type="ECO:0000256" key="5">
    <source>
        <dbReference type="ARBA" id="ARBA00010826"/>
    </source>
</evidence>
<comment type="catalytic activity">
    <reaction evidence="17">
        <text>5-amino-5-(4-hydroxybenzyl)-6-(D-ribitylimino)-5,6-dihydrouracil + S-adenosyl-L-methionine = 7,8-didemethyl-8-hydroxy-5-deazariboflavin + 5'-deoxyadenosine + L-methionine + NH4(+) + H(+)</text>
        <dbReference type="Rhea" id="RHEA:55204"/>
        <dbReference type="ChEBI" id="CHEBI:15378"/>
        <dbReference type="ChEBI" id="CHEBI:17319"/>
        <dbReference type="ChEBI" id="CHEBI:28938"/>
        <dbReference type="ChEBI" id="CHEBI:57844"/>
        <dbReference type="ChEBI" id="CHEBI:59789"/>
        <dbReference type="ChEBI" id="CHEBI:59904"/>
        <dbReference type="ChEBI" id="CHEBI:85936"/>
        <dbReference type="EC" id="4.3.1.32"/>
    </reaction>
</comment>
<evidence type="ECO:0000259" key="19">
    <source>
        <dbReference type="PROSITE" id="PS51918"/>
    </source>
</evidence>
<dbReference type="Pfam" id="PF04055">
    <property type="entry name" value="Radical_SAM"/>
    <property type="match status" value="2"/>
</dbReference>
<dbReference type="NCBIfam" id="TIGR00423">
    <property type="entry name" value="CofH family radical SAM protein"/>
    <property type="match status" value="1"/>
</dbReference>
<feature type="domain" description="Radical SAM core" evidence="19">
    <location>
        <begin position="34"/>
        <end position="281"/>
    </location>
</feature>
<accession>B4RGN9</accession>
<keyword evidence="15" id="KW-0456">Lyase</keyword>
<dbReference type="Gene3D" id="3.20.20.70">
    <property type="entry name" value="Aldolase class I"/>
    <property type="match status" value="2"/>
</dbReference>
<dbReference type="InterPro" id="IPR020050">
    <property type="entry name" value="FO_synthase_su2"/>
</dbReference>
<dbReference type="NCBIfam" id="NF005609">
    <property type="entry name" value="PRK07360.1"/>
    <property type="match status" value="1"/>
</dbReference>
<dbReference type="SFLD" id="SFLDF00294">
    <property type="entry name" value="7_8-didemethyl-8-hydroxy-5-dea"/>
    <property type="match status" value="1"/>
</dbReference>
<dbReference type="EC" id="2.5.1.147" evidence="7"/>
<dbReference type="InterPro" id="IPR006638">
    <property type="entry name" value="Elp3/MiaA/NifB-like_rSAM"/>
</dbReference>
<dbReference type="GO" id="GO:0141093">
    <property type="term" value="F:5-amino-6-(D-ribitylamino)uracil--L-tyrosine 4-hydroxyphenyl transferase activity"/>
    <property type="evidence" value="ECO:0007669"/>
    <property type="project" value="UniProtKB-EC"/>
</dbReference>
<keyword evidence="14" id="KW-0411">Iron-sulfur</keyword>
<dbReference type="HOGENOM" id="CLU_010522_0_0_5"/>
<evidence type="ECO:0000256" key="18">
    <source>
        <dbReference type="SAM" id="MobiDB-lite"/>
    </source>
</evidence>
<dbReference type="GO" id="GO:0046872">
    <property type="term" value="F:metal ion binding"/>
    <property type="evidence" value="ECO:0007669"/>
    <property type="project" value="UniProtKB-KW"/>
</dbReference>
<evidence type="ECO:0000313" key="21">
    <source>
        <dbReference type="Proteomes" id="UP000001868"/>
    </source>
</evidence>
<feature type="domain" description="Radical SAM core" evidence="19">
    <location>
        <begin position="452"/>
        <end position="697"/>
    </location>
</feature>
<dbReference type="NCBIfam" id="NF004884">
    <property type="entry name" value="PRK06245.1"/>
    <property type="match status" value="1"/>
</dbReference>
<dbReference type="STRING" id="450851.PHZ_c2536"/>
<evidence type="ECO:0000256" key="10">
    <source>
        <dbReference type="ARBA" id="ARBA00022679"/>
    </source>
</evidence>
<reference evidence="20 21" key="1">
    <citation type="journal article" date="2008" name="BMC Genomics">
        <title>Complete genome of Phenylobacterium zucineum - a novel facultative intracellular bacterium isolated from human erythroleukemia cell line K562.</title>
        <authorList>
            <person name="Luo Y."/>
            <person name="Xu X."/>
            <person name="Ding Z."/>
            <person name="Liu Z."/>
            <person name="Zhang B."/>
            <person name="Yan Z."/>
            <person name="Sun J."/>
            <person name="Hu S."/>
            <person name="Hu X."/>
        </authorList>
    </citation>
    <scope>NUCLEOTIDE SEQUENCE [LARGE SCALE GENOMIC DNA]</scope>
    <source>
        <strain evidence="20 21">HLK1</strain>
    </source>
</reference>
<keyword evidence="10" id="KW-0808">Transferase</keyword>
<dbReference type="AlphaFoldDB" id="B4RGN9"/>
<dbReference type="InterPro" id="IPR007197">
    <property type="entry name" value="rSAM"/>
</dbReference>
<dbReference type="InterPro" id="IPR045567">
    <property type="entry name" value="CofH/MnqC-like_C"/>
</dbReference>
<keyword evidence="21" id="KW-1185">Reference proteome</keyword>
<dbReference type="SFLD" id="SFLDF00343">
    <property type="entry name" value="aminofutalosine_synthase_(mqnE"/>
    <property type="match status" value="1"/>
</dbReference>
<sequence length="774" mass="83089">MKQADLRRRLMRSPIEALTAESGARRDAAFGRTLTYSRKVFVPLTQLCRDVCHYCTFAKAPRAAPSAYLDLDEVLEIARAGARAGCKEALFTLGDKPELRYPAARKALDRLGFASTVEYLAFAAGRVLEETGLLPHINAGVLSAEDYARLRPVSASMGLMLESASERLCRRGGPHFGSPDKHPAVRLASISAAGEAQVPFTSGLLIGIGETREERLDALFELQALHDRHGHLQEIIVQNFRAKPGTRMASAPESPAEELLWTLAAARLILPETVSVQAPPNLSPGAAAALIQAGLDDFGGISPVTIDHVNPEAPWPQIAALEATCAEAGRRLTERLTAYPRFVREAERWMEPGVRRAVLRLSDSVGLTRDGAWSPGVTGKAPGGPADPLGTGVPAPPLVRDRVLERCLQAVRGGRAPAEADLVGLFAARGAEAADIAAAADDLRRETCGDAVSYVVNRNINYTNICAYSCSFCAFSKASSKAGHRDRPYVLELPELARRAQEAWDRGATEVCLQGGIHPRFTGRTYLDVVRAVKEACPGMHVHAFSPLEIAHGAETLEIPVGDFLRMLKDEGLGSLPGTAAEILHDDVRRRICPDKLTTAQWLEVVETAHRIGLPTTSTIMFGHVETPEHWASHLLALRDLQARTGGITEFVPLPFVHMEAPVYLRGEARRGPTWRESVLMHAVGRIALHGQIRNVQASWVKLGLDGASALLAAGVNDLGGVLMNESISRAAGAAHGQELGVGDLEAAILAAGRCPIRRTTLYADAAVCAPAAA</sequence>
<keyword evidence="13" id="KW-0408">Iron</keyword>
<keyword evidence="9" id="KW-0004">4Fe-4S</keyword>
<evidence type="ECO:0000256" key="4">
    <source>
        <dbReference type="ARBA" id="ARBA00010051"/>
    </source>
</evidence>
<evidence type="ECO:0000256" key="16">
    <source>
        <dbReference type="ARBA" id="ARBA00048468"/>
    </source>
</evidence>
<name>B4RGN9_PHEZH</name>
<dbReference type="HAMAP" id="MF_01612">
    <property type="entry name" value="FO_synth_sub2"/>
    <property type="match status" value="1"/>
</dbReference>
<evidence type="ECO:0000256" key="12">
    <source>
        <dbReference type="ARBA" id="ARBA00022723"/>
    </source>
</evidence>
<dbReference type="InterPro" id="IPR013785">
    <property type="entry name" value="Aldolase_TIM"/>
</dbReference>
<dbReference type="SUPFAM" id="SSF102114">
    <property type="entry name" value="Radical SAM enzymes"/>
    <property type="match status" value="2"/>
</dbReference>